<organism evidence="2 3">
    <name type="scientific">Platanthera guangdongensis</name>
    <dbReference type="NCBI Taxonomy" id="2320717"/>
    <lineage>
        <taxon>Eukaryota</taxon>
        <taxon>Viridiplantae</taxon>
        <taxon>Streptophyta</taxon>
        <taxon>Embryophyta</taxon>
        <taxon>Tracheophyta</taxon>
        <taxon>Spermatophyta</taxon>
        <taxon>Magnoliopsida</taxon>
        <taxon>Liliopsida</taxon>
        <taxon>Asparagales</taxon>
        <taxon>Orchidaceae</taxon>
        <taxon>Orchidoideae</taxon>
        <taxon>Orchideae</taxon>
        <taxon>Orchidinae</taxon>
        <taxon>Platanthera</taxon>
    </lineage>
</organism>
<dbReference type="Proteomes" id="UP001412067">
    <property type="component" value="Unassembled WGS sequence"/>
</dbReference>
<keyword evidence="3" id="KW-1185">Reference proteome</keyword>
<protein>
    <submittedName>
        <fullName evidence="2">Uncharacterized protein</fullName>
    </submittedName>
</protein>
<comment type="caution">
    <text evidence="2">The sequence shown here is derived from an EMBL/GenBank/DDBJ whole genome shotgun (WGS) entry which is preliminary data.</text>
</comment>
<gene>
    <name evidence="2" type="ORF">KSP40_PGU022128</name>
</gene>
<evidence type="ECO:0000313" key="2">
    <source>
        <dbReference type="EMBL" id="KAK8945358.1"/>
    </source>
</evidence>
<evidence type="ECO:0000313" key="3">
    <source>
        <dbReference type="Proteomes" id="UP001412067"/>
    </source>
</evidence>
<name>A0ABR2LM34_9ASPA</name>
<feature type="region of interest" description="Disordered" evidence="1">
    <location>
        <begin position="119"/>
        <end position="142"/>
    </location>
</feature>
<feature type="compositionally biased region" description="Basic and acidic residues" evidence="1">
    <location>
        <begin position="75"/>
        <end position="89"/>
    </location>
</feature>
<evidence type="ECO:0000256" key="1">
    <source>
        <dbReference type="SAM" id="MobiDB-lite"/>
    </source>
</evidence>
<feature type="region of interest" description="Disordered" evidence="1">
    <location>
        <begin position="75"/>
        <end position="96"/>
    </location>
</feature>
<reference evidence="2 3" key="1">
    <citation type="journal article" date="2022" name="Nat. Plants">
        <title>Genomes of leafy and leafless Platanthera orchids illuminate the evolution of mycoheterotrophy.</title>
        <authorList>
            <person name="Li M.H."/>
            <person name="Liu K.W."/>
            <person name="Li Z."/>
            <person name="Lu H.C."/>
            <person name="Ye Q.L."/>
            <person name="Zhang D."/>
            <person name="Wang J.Y."/>
            <person name="Li Y.F."/>
            <person name="Zhong Z.M."/>
            <person name="Liu X."/>
            <person name="Yu X."/>
            <person name="Liu D.K."/>
            <person name="Tu X.D."/>
            <person name="Liu B."/>
            <person name="Hao Y."/>
            <person name="Liao X.Y."/>
            <person name="Jiang Y.T."/>
            <person name="Sun W.H."/>
            <person name="Chen J."/>
            <person name="Chen Y.Q."/>
            <person name="Ai Y."/>
            <person name="Zhai J.W."/>
            <person name="Wu S.S."/>
            <person name="Zhou Z."/>
            <person name="Hsiao Y.Y."/>
            <person name="Wu W.L."/>
            <person name="Chen Y.Y."/>
            <person name="Lin Y.F."/>
            <person name="Hsu J.L."/>
            <person name="Li C.Y."/>
            <person name="Wang Z.W."/>
            <person name="Zhao X."/>
            <person name="Zhong W.Y."/>
            <person name="Ma X.K."/>
            <person name="Ma L."/>
            <person name="Huang J."/>
            <person name="Chen G.Z."/>
            <person name="Huang M.Z."/>
            <person name="Huang L."/>
            <person name="Peng D.H."/>
            <person name="Luo Y.B."/>
            <person name="Zou S.Q."/>
            <person name="Chen S.P."/>
            <person name="Lan S."/>
            <person name="Tsai W.C."/>
            <person name="Van de Peer Y."/>
            <person name="Liu Z.J."/>
        </authorList>
    </citation>
    <scope>NUCLEOTIDE SEQUENCE [LARGE SCALE GENOMIC DNA]</scope>
    <source>
        <strain evidence="2">Lor288</strain>
    </source>
</reference>
<proteinExistence type="predicted"/>
<dbReference type="EMBL" id="JBBWWR010000017">
    <property type="protein sequence ID" value="KAK8945358.1"/>
    <property type="molecule type" value="Genomic_DNA"/>
</dbReference>
<accession>A0ABR2LM34</accession>
<sequence length="200" mass="22832">MASLQFPPAPSVYLLPSFLRHYPSTPHTFSHISSNPKISHSPYPSTISFSSSLRPISAAAATSFPYSQLQHRQYLKQDDSVNERRRGDFADQPEEDDDELFLGTVWCSRRAPSKKRTLSFLQTSGASRSEPKGGSRIPQPHLPENHIAWSQRSGKRLWMKLTCRRRRSASLRTRLGSEVDWRRGRRPPCRILRSTMLTGI</sequence>